<dbReference type="Proteomes" id="UP000214566">
    <property type="component" value="Unassembled WGS sequence"/>
</dbReference>
<evidence type="ECO:0000313" key="4">
    <source>
        <dbReference type="Proteomes" id="UP000214566"/>
    </source>
</evidence>
<dbReference type="Gene3D" id="3.40.50.1980">
    <property type="entry name" value="Nitrogenase molybdenum iron protein domain"/>
    <property type="match status" value="2"/>
</dbReference>
<protein>
    <submittedName>
        <fullName evidence="3">Putative ABC-type Fe3+-hydroxamate transport system, periplasmic component</fullName>
    </submittedName>
</protein>
<dbReference type="Pfam" id="PF01497">
    <property type="entry name" value="Peripla_BP_2"/>
    <property type="match status" value="1"/>
</dbReference>
<dbReference type="SUPFAM" id="SSF53807">
    <property type="entry name" value="Helical backbone' metal receptor"/>
    <property type="match status" value="1"/>
</dbReference>
<dbReference type="PANTHER" id="PTHR30535:SF34">
    <property type="entry name" value="MOLYBDATE-BINDING PROTEIN MOLA"/>
    <property type="match status" value="1"/>
</dbReference>
<dbReference type="AlphaFoldDB" id="A0A238D7E9"/>
<evidence type="ECO:0000256" key="1">
    <source>
        <dbReference type="ARBA" id="ARBA00022729"/>
    </source>
</evidence>
<reference evidence="3 4" key="1">
    <citation type="submission" date="2016-06" db="EMBL/GenBank/DDBJ databases">
        <authorList>
            <person name="Kjaerup R.B."/>
            <person name="Dalgaard T.S."/>
            <person name="Juul-Madsen H.R."/>
        </authorList>
    </citation>
    <scope>NUCLEOTIDE SEQUENCE [LARGE SCALE GENOMIC DNA]</scope>
    <source>
        <strain evidence="3 4">DSM 16361</strain>
    </source>
</reference>
<dbReference type="InterPro" id="IPR054828">
    <property type="entry name" value="Vit_B12_bind_prot"/>
</dbReference>
<name>A0A238D7E9_THIDL</name>
<dbReference type="PANTHER" id="PTHR30535">
    <property type="entry name" value="VITAMIN B12-BINDING PROTEIN"/>
    <property type="match status" value="1"/>
</dbReference>
<evidence type="ECO:0000259" key="2">
    <source>
        <dbReference type="PROSITE" id="PS50983"/>
    </source>
</evidence>
<evidence type="ECO:0000313" key="3">
    <source>
        <dbReference type="EMBL" id="SBP89236.1"/>
    </source>
</evidence>
<keyword evidence="4" id="KW-1185">Reference proteome</keyword>
<dbReference type="NCBIfam" id="NF038402">
    <property type="entry name" value="TroA_like"/>
    <property type="match status" value="1"/>
</dbReference>
<organism evidence="3 4">
    <name type="scientific">Thiomonas delicata</name>
    <name type="common">Thiomonas cuprina</name>
    <dbReference type="NCBI Taxonomy" id="364030"/>
    <lineage>
        <taxon>Bacteria</taxon>
        <taxon>Pseudomonadati</taxon>
        <taxon>Pseudomonadota</taxon>
        <taxon>Betaproteobacteria</taxon>
        <taxon>Burkholderiales</taxon>
        <taxon>Thiomonas</taxon>
    </lineage>
</organism>
<keyword evidence="1" id="KW-0732">Signal</keyword>
<dbReference type="InterPro" id="IPR050902">
    <property type="entry name" value="ABC_Transporter_SBP"/>
</dbReference>
<proteinExistence type="predicted"/>
<dbReference type="EMBL" id="FLMQ01000056">
    <property type="protein sequence ID" value="SBP89236.1"/>
    <property type="molecule type" value="Genomic_DNA"/>
</dbReference>
<feature type="domain" description="Fe/B12 periplasmic-binding" evidence="2">
    <location>
        <begin position="81"/>
        <end position="327"/>
    </location>
</feature>
<sequence>MSASTQDREARGMNVVGHARCGTAPSAPSRIVRRPSRRREILRRLLLPALLLVSLLPQARADIEVHDDAGRAVVLQHPARRIVALSPQLVELSFAAGAGGRLVATIRGADRPPQARRLPRVGDAFALNLESIVALRPDLILAWKSGTPPRQADTLQRLGIPVYWSQTNTLESVARTVQRIGELAGTPEQAAHWVRAYDARLAALRARYAHQPPVRVFYQVWAEPLMTVGGPQLINQAIHLCGGVNPFAPLPVLAPTVSREAVIAADPQIIVAASPNARALDAWTRFPEVSAVRHGQLVLLNPDQLPRMGAHVLDGVAQLCQAIAGARHMQPKP</sequence>
<dbReference type="CDD" id="cd01144">
    <property type="entry name" value="BtuF"/>
    <property type="match status" value="1"/>
</dbReference>
<dbReference type="InterPro" id="IPR002491">
    <property type="entry name" value="ABC_transptr_periplasmic_BD"/>
</dbReference>
<gene>
    <name evidence="3" type="ORF">THIARS_70856</name>
</gene>
<accession>A0A238D7E9</accession>
<dbReference type="PROSITE" id="PS50983">
    <property type="entry name" value="FE_B12_PBP"/>
    <property type="match status" value="1"/>
</dbReference>